<evidence type="ECO:0000259" key="1">
    <source>
        <dbReference type="PROSITE" id="PS51704"/>
    </source>
</evidence>
<dbReference type="EMBL" id="KQ087179">
    <property type="protein sequence ID" value="KLT45892.1"/>
    <property type="molecule type" value="Genomic_DNA"/>
</dbReference>
<dbReference type="Gene3D" id="3.20.20.190">
    <property type="entry name" value="Phosphatidylinositol (PI) phosphodiesterase"/>
    <property type="match status" value="1"/>
</dbReference>
<dbReference type="CDD" id="cd08570">
    <property type="entry name" value="GDPD_YPL206cp_fungi"/>
    <property type="match status" value="1"/>
</dbReference>
<dbReference type="GO" id="GO:0006629">
    <property type="term" value="P:lipid metabolic process"/>
    <property type="evidence" value="ECO:0007669"/>
    <property type="project" value="InterPro"/>
</dbReference>
<evidence type="ECO:0000313" key="3">
    <source>
        <dbReference type="Proteomes" id="UP000053611"/>
    </source>
</evidence>
<keyword evidence="3" id="KW-1185">Reference proteome</keyword>
<name>A0A0J0XXX2_9TREE</name>
<dbReference type="AlphaFoldDB" id="A0A0J0XXX2"/>
<dbReference type="OrthoDB" id="1058301at2759"/>
<dbReference type="GO" id="GO:0008081">
    <property type="term" value="F:phosphoric diester hydrolase activity"/>
    <property type="evidence" value="ECO:0007669"/>
    <property type="project" value="InterPro"/>
</dbReference>
<dbReference type="PANTHER" id="PTHR43805">
    <property type="entry name" value="GLYCEROPHOSPHORYL DIESTER PHOSPHODIESTERASE"/>
    <property type="match status" value="1"/>
</dbReference>
<dbReference type="RefSeq" id="XP_018282383.1">
    <property type="nucleotide sequence ID" value="XM_018426302.1"/>
</dbReference>
<dbReference type="GeneID" id="28986905"/>
<dbReference type="Proteomes" id="UP000053611">
    <property type="component" value="Unassembled WGS sequence"/>
</dbReference>
<gene>
    <name evidence="2" type="ORF">CC85DRAFT_325166</name>
</gene>
<dbReference type="InterPro" id="IPR017946">
    <property type="entry name" value="PLC-like_Pdiesterase_TIM-brl"/>
</dbReference>
<dbReference type="PANTHER" id="PTHR43805:SF1">
    <property type="entry name" value="GP-PDE DOMAIN-CONTAINING PROTEIN"/>
    <property type="match status" value="1"/>
</dbReference>
<sequence length="409" mass="45074">MTVTPVYAPKDIECWGHRGASAFLPENTLASFRAAIKEGASGIESDVHITSDGVVLMFHDPTLDRTTSGTGTIRSQPWHGTIEHVRTTKKPVQPIPLFEELIALIMEPENQHVTLNIDCKMQNDPNIMFPEMARIIQSQPDWETKLAPRMILGLWHPIFIRPAYEHLPRLRRYHIGISTSLARQYFWDVCEGFSIAFAMLIGPDGQQFIRDVRAAGKEVCVWTVNDPSEMRTAMSWGVKAVLTDKVGAFVKLRDEIVADPAKLAISGLAGWVFPWSSWKYYSATHLWFQRTQLDLMRTICYAPGPLRMPDLDGLDIKANAVLSTDAAEASATIDSVSDADANQHTTRTDSTPLVNSAALANDITQANDTTDAIDEKLAGFANDQAPHLDDNAVDGPVAPFSPPLVATAA</sequence>
<dbReference type="SUPFAM" id="SSF51695">
    <property type="entry name" value="PLC-like phosphodiesterases"/>
    <property type="match status" value="1"/>
</dbReference>
<dbReference type="STRING" id="879819.A0A0J0XXX2"/>
<protein>
    <submittedName>
        <fullName evidence="2">PLC-like phosphodiesterase</fullName>
    </submittedName>
</protein>
<evidence type="ECO:0000313" key="2">
    <source>
        <dbReference type="EMBL" id="KLT45892.1"/>
    </source>
</evidence>
<dbReference type="Pfam" id="PF03009">
    <property type="entry name" value="GDPD"/>
    <property type="match status" value="1"/>
</dbReference>
<proteinExistence type="predicted"/>
<dbReference type="InterPro" id="IPR030395">
    <property type="entry name" value="GP_PDE_dom"/>
</dbReference>
<accession>A0A0J0XXX2</accession>
<dbReference type="PROSITE" id="PS51704">
    <property type="entry name" value="GP_PDE"/>
    <property type="match status" value="1"/>
</dbReference>
<organism evidence="2 3">
    <name type="scientific">Cutaneotrichosporon oleaginosum</name>
    <dbReference type="NCBI Taxonomy" id="879819"/>
    <lineage>
        <taxon>Eukaryota</taxon>
        <taxon>Fungi</taxon>
        <taxon>Dikarya</taxon>
        <taxon>Basidiomycota</taxon>
        <taxon>Agaricomycotina</taxon>
        <taxon>Tremellomycetes</taxon>
        <taxon>Trichosporonales</taxon>
        <taxon>Trichosporonaceae</taxon>
        <taxon>Cutaneotrichosporon</taxon>
    </lineage>
</organism>
<reference evidence="2 3" key="1">
    <citation type="submission" date="2015-03" db="EMBL/GenBank/DDBJ databases">
        <title>Genomics and transcriptomics of the oil-accumulating basidiomycete yeast T. oleaginosus allow insights into substrate utilization and the diverse evolutionary trajectories of mating systems in fungi.</title>
        <authorList>
            <consortium name="DOE Joint Genome Institute"/>
            <person name="Kourist R."/>
            <person name="Kracht O."/>
            <person name="Bracharz F."/>
            <person name="Lipzen A."/>
            <person name="Nolan M."/>
            <person name="Ohm R."/>
            <person name="Grigoriev I."/>
            <person name="Sun S."/>
            <person name="Heitman J."/>
            <person name="Bruck T."/>
            <person name="Nowrousian M."/>
        </authorList>
    </citation>
    <scope>NUCLEOTIDE SEQUENCE [LARGE SCALE GENOMIC DNA]</scope>
    <source>
        <strain evidence="2 3">IBC0246</strain>
    </source>
</reference>
<feature type="domain" description="GP-PDE" evidence="1">
    <location>
        <begin position="12"/>
        <end position="253"/>
    </location>
</feature>